<keyword evidence="5" id="KW-0963">Cytoplasm</keyword>
<evidence type="ECO:0000256" key="3">
    <source>
        <dbReference type="ARBA" id="ARBA00010728"/>
    </source>
</evidence>
<evidence type="ECO:0000256" key="6">
    <source>
        <dbReference type="ARBA" id="ARBA00022598"/>
    </source>
</evidence>
<evidence type="ECO:0000313" key="19">
    <source>
        <dbReference type="EMBL" id="HHR92401.1"/>
    </source>
</evidence>
<comment type="catalytic activity">
    <reaction evidence="13">
        <text>tRNA(Ser) + L-serine + ATP = L-seryl-tRNA(Ser) + AMP + diphosphate + H(+)</text>
        <dbReference type="Rhea" id="RHEA:12292"/>
        <dbReference type="Rhea" id="RHEA-COMP:9669"/>
        <dbReference type="Rhea" id="RHEA-COMP:9703"/>
        <dbReference type="ChEBI" id="CHEBI:15378"/>
        <dbReference type="ChEBI" id="CHEBI:30616"/>
        <dbReference type="ChEBI" id="CHEBI:33019"/>
        <dbReference type="ChEBI" id="CHEBI:33384"/>
        <dbReference type="ChEBI" id="CHEBI:78442"/>
        <dbReference type="ChEBI" id="CHEBI:78533"/>
        <dbReference type="ChEBI" id="CHEBI:456215"/>
        <dbReference type="EC" id="6.1.1.11"/>
    </reaction>
</comment>
<accession>A0A7C5YXW2</accession>
<dbReference type="EC" id="6.1.1.11" evidence="4 14"/>
<dbReference type="InterPro" id="IPR010978">
    <property type="entry name" value="tRNA-bd_arm"/>
</dbReference>
<dbReference type="NCBIfam" id="TIGR00414">
    <property type="entry name" value="serS"/>
    <property type="match status" value="1"/>
</dbReference>
<dbReference type="InterPro" id="IPR006195">
    <property type="entry name" value="aa-tRNA-synth_II"/>
</dbReference>
<feature type="binding site" evidence="16">
    <location>
        <begin position="392"/>
        <end position="395"/>
    </location>
    <ligand>
        <name>ATP</name>
        <dbReference type="ChEBI" id="CHEBI:30616"/>
    </ligand>
</feature>
<organism evidence="19">
    <name type="scientific">candidate division CPR3 bacterium</name>
    <dbReference type="NCBI Taxonomy" id="2268181"/>
    <lineage>
        <taxon>Bacteria</taxon>
        <taxon>Bacteria division CPR3</taxon>
    </lineage>
</organism>
<dbReference type="GO" id="GO:0004828">
    <property type="term" value="F:serine-tRNA ligase activity"/>
    <property type="evidence" value="ECO:0007669"/>
    <property type="project" value="UniProtKB-UniRule"/>
</dbReference>
<dbReference type="SUPFAM" id="SSF55681">
    <property type="entry name" value="Class II aaRS and biotin synthetases"/>
    <property type="match status" value="1"/>
</dbReference>
<evidence type="ECO:0000256" key="7">
    <source>
        <dbReference type="ARBA" id="ARBA00022741"/>
    </source>
</evidence>
<comment type="caution">
    <text evidence="19">The sequence shown here is derived from an EMBL/GenBank/DDBJ whole genome shotgun (WGS) entry which is preliminary data.</text>
</comment>
<name>A0A7C5YXW2_UNCC3</name>
<dbReference type="PANTHER" id="PTHR43697:SF1">
    <property type="entry name" value="SERINE--TRNA LIGASE"/>
    <property type="match status" value="1"/>
</dbReference>
<feature type="domain" description="Aminoacyl-transfer RNA synthetases class-II family profile" evidence="18">
    <location>
        <begin position="208"/>
        <end position="451"/>
    </location>
</feature>
<gene>
    <name evidence="19" type="ORF">ENL96_02715</name>
</gene>
<dbReference type="Gene3D" id="3.30.930.10">
    <property type="entry name" value="Bira Bifunctional Protein, Domain 2"/>
    <property type="match status" value="1"/>
</dbReference>
<dbReference type="SUPFAM" id="SSF46589">
    <property type="entry name" value="tRNA-binding arm"/>
    <property type="match status" value="1"/>
</dbReference>
<dbReference type="Pfam" id="PF02403">
    <property type="entry name" value="Seryl_tRNA_N"/>
    <property type="match status" value="1"/>
</dbReference>
<evidence type="ECO:0000256" key="8">
    <source>
        <dbReference type="ARBA" id="ARBA00022840"/>
    </source>
</evidence>
<sequence>MCTLYILCDILRKMIDLKYIKENPQKIKEIIINRGFDAKKADVDKLLRLEKELSVITVQLNNLRAERNRLSKTFGLKKDKNSMQKAKRIKEQIKVLEKREAQIKKILNEIINWIPNIPLEEVPLGGDETQNEEIKAWIPKIGYVNSKILKSKEGSKKVMPKFAIHGDKQFIPRQHWEIGKMLDIIDIEQGGCVSGSRFYYLKNEAVLIMNGIFHLLTEKLLSEGFILMYVPTLVKERLLYGTSHFPADADQVYKVDSSNVENKRALYLLGSAESSLIGYWMDKVIKKENLPIKATAITTCFRSEAGSWGKDVRGIKRVHQFDKQEMIMIVENSVDQARKAHEYLLSINEWLLQKLELPYRVINMCYGELGYAAAAKKYDYELWLPSQQSFMEVGSNSITTDYQARRLNIRYQDDDKKIKYVYTLNDTGATHRLLIGIIDHYQQSDGSLLVPKVLRKYVGKDKIK</sequence>
<evidence type="ECO:0000256" key="15">
    <source>
        <dbReference type="PIRSR" id="PIRSR001529-1"/>
    </source>
</evidence>
<evidence type="ECO:0000256" key="2">
    <source>
        <dbReference type="ARBA" id="ARBA00005045"/>
    </source>
</evidence>
<feature type="coiled-coil region" evidence="17">
    <location>
        <begin position="46"/>
        <end position="109"/>
    </location>
</feature>
<dbReference type="Gene3D" id="1.10.287.40">
    <property type="entry name" value="Serine-tRNA synthetase, tRNA binding domain"/>
    <property type="match status" value="1"/>
</dbReference>
<keyword evidence="9" id="KW-0648">Protein biosynthesis</keyword>
<keyword evidence="8 16" id="KW-0067">ATP-binding</keyword>
<evidence type="ECO:0000256" key="4">
    <source>
        <dbReference type="ARBA" id="ARBA00012840"/>
    </source>
</evidence>
<dbReference type="InterPro" id="IPR002317">
    <property type="entry name" value="Ser-tRNA-ligase_type_1"/>
</dbReference>
<evidence type="ECO:0000256" key="9">
    <source>
        <dbReference type="ARBA" id="ARBA00022917"/>
    </source>
</evidence>
<evidence type="ECO:0000256" key="10">
    <source>
        <dbReference type="ARBA" id="ARBA00023146"/>
    </source>
</evidence>
<protein>
    <recommendedName>
        <fullName evidence="11 14">Serine--tRNA ligase</fullName>
        <ecNumber evidence="4 14">6.1.1.11</ecNumber>
    </recommendedName>
</protein>
<proteinExistence type="inferred from homology"/>
<dbReference type="EMBL" id="DRVY01000082">
    <property type="protein sequence ID" value="HHR92401.1"/>
    <property type="molecule type" value="Genomic_DNA"/>
</dbReference>
<dbReference type="PROSITE" id="PS50862">
    <property type="entry name" value="AA_TRNA_LIGASE_II"/>
    <property type="match status" value="1"/>
</dbReference>
<dbReference type="InterPro" id="IPR002314">
    <property type="entry name" value="aa-tRNA-synt_IIb"/>
</dbReference>
<dbReference type="GO" id="GO:0005737">
    <property type="term" value="C:cytoplasm"/>
    <property type="evidence" value="ECO:0007669"/>
    <property type="project" value="UniProtKB-SubCell"/>
</dbReference>
<feature type="binding site" evidence="15">
    <location>
        <position position="425"/>
    </location>
    <ligand>
        <name>L-serine</name>
        <dbReference type="ChEBI" id="CHEBI:33384"/>
    </ligand>
</feature>
<dbReference type="GO" id="GO:0005524">
    <property type="term" value="F:ATP binding"/>
    <property type="evidence" value="ECO:0007669"/>
    <property type="project" value="UniProtKB-KW"/>
</dbReference>
<dbReference type="InterPro" id="IPR045864">
    <property type="entry name" value="aa-tRNA-synth_II/BPL/LPL"/>
</dbReference>
<feature type="binding site" evidence="15">
    <location>
        <position position="302"/>
    </location>
    <ligand>
        <name>L-serine</name>
        <dbReference type="ChEBI" id="CHEBI:33384"/>
    </ligand>
</feature>
<comment type="subcellular location">
    <subcellularLocation>
        <location evidence="1">Cytoplasm</location>
    </subcellularLocation>
</comment>
<evidence type="ECO:0000256" key="13">
    <source>
        <dbReference type="ARBA" id="ARBA00048823"/>
    </source>
</evidence>
<dbReference type="InterPro" id="IPR042103">
    <property type="entry name" value="SerRS_1_N_sf"/>
</dbReference>
<evidence type="ECO:0000256" key="17">
    <source>
        <dbReference type="SAM" id="Coils"/>
    </source>
</evidence>
<reference evidence="19" key="1">
    <citation type="journal article" date="2020" name="mSystems">
        <title>Genome- and Community-Level Interaction Insights into Carbon Utilization and Element Cycling Functions of Hydrothermarchaeota in Hydrothermal Sediment.</title>
        <authorList>
            <person name="Zhou Z."/>
            <person name="Liu Y."/>
            <person name="Xu W."/>
            <person name="Pan J."/>
            <person name="Luo Z.H."/>
            <person name="Li M."/>
        </authorList>
    </citation>
    <scope>NUCLEOTIDE SEQUENCE [LARGE SCALE GENOMIC DNA]</scope>
    <source>
        <strain evidence="19">SpSt-1042</strain>
    </source>
</reference>
<evidence type="ECO:0000256" key="1">
    <source>
        <dbReference type="ARBA" id="ARBA00004496"/>
    </source>
</evidence>
<comment type="catalytic activity">
    <reaction evidence="12">
        <text>tRNA(Sec) + L-serine + ATP = L-seryl-tRNA(Sec) + AMP + diphosphate + H(+)</text>
        <dbReference type="Rhea" id="RHEA:42580"/>
        <dbReference type="Rhea" id="RHEA-COMP:9742"/>
        <dbReference type="Rhea" id="RHEA-COMP:10128"/>
        <dbReference type="ChEBI" id="CHEBI:15378"/>
        <dbReference type="ChEBI" id="CHEBI:30616"/>
        <dbReference type="ChEBI" id="CHEBI:33019"/>
        <dbReference type="ChEBI" id="CHEBI:33384"/>
        <dbReference type="ChEBI" id="CHEBI:78442"/>
        <dbReference type="ChEBI" id="CHEBI:78533"/>
        <dbReference type="ChEBI" id="CHEBI:456215"/>
        <dbReference type="EC" id="6.1.1.11"/>
    </reaction>
</comment>
<dbReference type="PIRSF" id="PIRSF001529">
    <property type="entry name" value="Ser-tRNA-synth_IIa"/>
    <property type="match status" value="1"/>
</dbReference>
<dbReference type="PRINTS" id="PR00981">
    <property type="entry name" value="TRNASYNTHSER"/>
</dbReference>
<dbReference type="GO" id="GO:0006434">
    <property type="term" value="P:seryl-tRNA aminoacylation"/>
    <property type="evidence" value="ECO:0007669"/>
    <property type="project" value="UniProtKB-UniRule"/>
</dbReference>
<keyword evidence="7" id="KW-0547">Nucleotide-binding</keyword>
<comment type="pathway">
    <text evidence="2">Aminoacyl-tRNA biosynthesis; selenocysteinyl-tRNA(Sec) biosynthesis; L-seryl-tRNA(Sec) from L-serine and tRNA(Sec): step 1/1.</text>
</comment>
<keyword evidence="6 19" id="KW-0436">Ligase</keyword>
<feature type="binding site" evidence="16">
    <location>
        <begin position="318"/>
        <end position="321"/>
    </location>
    <ligand>
        <name>ATP</name>
        <dbReference type="ChEBI" id="CHEBI:30616"/>
    </ligand>
</feature>
<evidence type="ECO:0000256" key="14">
    <source>
        <dbReference type="NCBIfam" id="TIGR00414"/>
    </source>
</evidence>
<feature type="binding site" evidence="16">
    <location>
        <begin position="302"/>
        <end position="304"/>
    </location>
    <ligand>
        <name>ATP</name>
        <dbReference type="ChEBI" id="CHEBI:30616"/>
    </ligand>
</feature>
<evidence type="ECO:0000256" key="12">
    <source>
        <dbReference type="ARBA" id="ARBA00047929"/>
    </source>
</evidence>
<evidence type="ECO:0000256" key="11">
    <source>
        <dbReference type="ARBA" id="ARBA00039158"/>
    </source>
</evidence>
<evidence type="ECO:0000256" key="5">
    <source>
        <dbReference type="ARBA" id="ARBA00022490"/>
    </source>
</evidence>
<feature type="binding site" evidence="15">
    <location>
        <position position="325"/>
    </location>
    <ligand>
        <name>L-serine</name>
        <dbReference type="ChEBI" id="CHEBI:33384"/>
    </ligand>
</feature>
<keyword evidence="10" id="KW-0030">Aminoacyl-tRNA synthetase</keyword>
<feature type="site" description="Important for serine binding" evidence="15">
    <location>
        <position position="427"/>
    </location>
</feature>
<dbReference type="Pfam" id="PF00587">
    <property type="entry name" value="tRNA-synt_2b"/>
    <property type="match status" value="1"/>
</dbReference>
<comment type="similarity">
    <text evidence="3">Belongs to the class-II aminoacyl-tRNA synthetase family. Type-1 seryl-tRNA synthetase subfamily.</text>
</comment>
<dbReference type="AlphaFoldDB" id="A0A7C5YXW2"/>
<dbReference type="PANTHER" id="PTHR43697">
    <property type="entry name" value="SERYL-TRNA SYNTHETASE"/>
    <property type="match status" value="1"/>
</dbReference>
<keyword evidence="17" id="KW-0175">Coiled coil</keyword>
<evidence type="ECO:0000259" key="18">
    <source>
        <dbReference type="PROSITE" id="PS50862"/>
    </source>
</evidence>
<evidence type="ECO:0000256" key="16">
    <source>
        <dbReference type="PIRSR" id="PIRSR001529-2"/>
    </source>
</evidence>
<dbReference type="InterPro" id="IPR015866">
    <property type="entry name" value="Ser-tRNA-synth_1_N"/>
</dbReference>